<dbReference type="SUPFAM" id="SSF53474">
    <property type="entry name" value="alpha/beta-Hydrolases"/>
    <property type="match status" value="1"/>
</dbReference>
<name>A0A2A8D7R7_9MICC</name>
<evidence type="ECO:0000313" key="7">
    <source>
        <dbReference type="EMBL" id="PEN16969.1"/>
    </source>
</evidence>
<evidence type="ECO:0000256" key="4">
    <source>
        <dbReference type="ARBA" id="ARBA00024201"/>
    </source>
</evidence>
<dbReference type="PANTHER" id="PTHR48098">
    <property type="entry name" value="ENTEROCHELIN ESTERASE-RELATED"/>
    <property type="match status" value="1"/>
</dbReference>
<accession>A0A2A8D7R7</accession>
<dbReference type="InterPro" id="IPR029058">
    <property type="entry name" value="AB_hydrolase_fold"/>
</dbReference>
<keyword evidence="8" id="KW-1185">Reference proteome</keyword>
<feature type="domain" description="Enterochelin esterase N-terminal" evidence="6">
    <location>
        <begin position="87"/>
        <end position="199"/>
    </location>
</feature>
<comment type="caution">
    <text evidence="7">The sequence shown here is derived from an EMBL/GenBank/DDBJ whole genome shotgun (WGS) entry which is preliminary data.</text>
</comment>
<dbReference type="GO" id="GO:0006826">
    <property type="term" value="P:iron ion transport"/>
    <property type="evidence" value="ECO:0007669"/>
    <property type="project" value="InterPro"/>
</dbReference>
<dbReference type="Pfam" id="PF00756">
    <property type="entry name" value="Esterase"/>
    <property type="match status" value="1"/>
</dbReference>
<evidence type="ECO:0000256" key="3">
    <source>
        <dbReference type="ARBA" id="ARBA00022801"/>
    </source>
</evidence>
<gene>
    <name evidence="7" type="ORF">CRM92_02750</name>
</gene>
<dbReference type="Pfam" id="PF11806">
    <property type="entry name" value="Enterochelin_N"/>
    <property type="match status" value="1"/>
</dbReference>
<protein>
    <submittedName>
        <fullName evidence="7">Esterase</fullName>
    </submittedName>
</protein>
<feature type="region of interest" description="Disordered" evidence="5">
    <location>
        <begin position="1"/>
        <end position="39"/>
    </location>
</feature>
<proteinExistence type="inferred from homology"/>
<dbReference type="SUPFAM" id="SSF81296">
    <property type="entry name" value="E set domains"/>
    <property type="match status" value="1"/>
</dbReference>
<dbReference type="GO" id="GO:0008849">
    <property type="term" value="F:enterochelin esterase activity"/>
    <property type="evidence" value="ECO:0007669"/>
    <property type="project" value="InterPro"/>
</dbReference>
<dbReference type="InterPro" id="IPR014756">
    <property type="entry name" value="Ig_E-set"/>
</dbReference>
<dbReference type="InterPro" id="IPR013783">
    <property type="entry name" value="Ig-like_fold"/>
</dbReference>
<dbReference type="InterPro" id="IPR000801">
    <property type="entry name" value="Esterase-like"/>
</dbReference>
<keyword evidence="2" id="KW-0963">Cytoplasm</keyword>
<dbReference type="GO" id="GO:0005506">
    <property type="term" value="F:iron ion binding"/>
    <property type="evidence" value="ECO:0007669"/>
    <property type="project" value="InterPro"/>
</dbReference>
<sequence>MGDFETLPHKTTQNLKSKIMARPMPPKTPRPTPAPRVPSPLMTRIINEAVDTQELNARITEIVADGTPLIEQAYYDDGTANENERIVTFLYQHATAEQVLIFVNRLTDEKNLPLSLMERIPGTDWWELSFQMRTDWRASYNFIPTLPGERPIWLGEDDQVTLRTALDSGEGDPLNPKTVCNRIGRCMGVVELADAPVHEFLLTQQELDSLPEPRWMSTADGHQYLLGRVGNPSPDSPLFILFDGEVWYGHGMEHMLNRACAAGRIPDMNVFFLHSGGRERRWQELNGDSPIADYIVEEALPHLRRHHGLRPEPQDIIINGQSLGGLSSLLAVFSRPESFGAAIAQSSSLWQPQVFDKLSQLREANELHRLSHLHLEVEVGEQEWILLPPHQRFVQELESVDTHLNYTVFNGGHDYACWRGAIIPALNRILMPNP</sequence>
<dbReference type="InterPro" id="IPR050583">
    <property type="entry name" value="Mycobacterial_A85_antigen"/>
</dbReference>
<evidence type="ECO:0000256" key="1">
    <source>
        <dbReference type="ARBA" id="ARBA00004496"/>
    </source>
</evidence>
<reference evidence="7" key="1">
    <citation type="submission" date="2017-10" db="EMBL/GenBank/DDBJ databases">
        <title>Kefir isolates.</title>
        <authorList>
            <person name="Kim Y."/>
            <person name="Blasche S."/>
        </authorList>
    </citation>
    <scope>NUCLEOTIDE SEQUENCE [LARGE SCALE GENOMIC DNA]</scope>
    <source>
        <strain evidence="7">OG2-2</strain>
    </source>
</reference>
<evidence type="ECO:0000256" key="5">
    <source>
        <dbReference type="SAM" id="MobiDB-lite"/>
    </source>
</evidence>
<comment type="similarity">
    <text evidence="4">Belongs to the Fes family.</text>
</comment>
<dbReference type="Gene3D" id="2.60.40.10">
    <property type="entry name" value="Immunoglobulins"/>
    <property type="match status" value="1"/>
</dbReference>
<dbReference type="EMBL" id="PDEV01000001">
    <property type="protein sequence ID" value="PEN16969.1"/>
    <property type="molecule type" value="Genomic_DNA"/>
</dbReference>
<evidence type="ECO:0000256" key="2">
    <source>
        <dbReference type="ARBA" id="ARBA00022490"/>
    </source>
</evidence>
<dbReference type="AlphaFoldDB" id="A0A2A8D7R7"/>
<dbReference type="PANTHER" id="PTHR48098:SF3">
    <property type="entry name" value="IRON(III) ENTEROBACTIN ESTERASE"/>
    <property type="match status" value="1"/>
</dbReference>
<keyword evidence="3" id="KW-0378">Hydrolase</keyword>
<feature type="compositionally biased region" description="Pro residues" evidence="5">
    <location>
        <begin position="23"/>
        <end position="38"/>
    </location>
</feature>
<dbReference type="RefSeq" id="WP_098042322.1">
    <property type="nucleotide sequence ID" value="NZ_JAOVAQ010000010.1"/>
</dbReference>
<evidence type="ECO:0000259" key="6">
    <source>
        <dbReference type="Pfam" id="PF11806"/>
    </source>
</evidence>
<dbReference type="InterPro" id="IPR021764">
    <property type="entry name" value="Enterochelin_esterase_N"/>
</dbReference>
<evidence type="ECO:0000313" key="8">
    <source>
        <dbReference type="Proteomes" id="UP000219947"/>
    </source>
</evidence>
<dbReference type="GO" id="GO:0005737">
    <property type="term" value="C:cytoplasm"/>
    <property type="evidence" value="ECO:0007669"/>
    <property type="project" value="UniProtKB-SubCell"/>
</dbReference>
<comment type="subcellular location">
    <subcellularLocation>
        <location evidence="1">Cytoplasm</location>
    </subcellularLocation>
</comment>
<organism evidence="7 8">
    <name type="scientific">Rothia dentocariosa</name>
    <dbReference type="NCBI Taxonomy" id="2047"/>
    <lineage>
        <taxon>Bacteria</taxon>
        <taxon>Bacillati</taxon>
        <taxon>Actinomycetota</taxon>
        <taxon>Actinomycetes</taxon>
        <taxon>Micrococcales</taxon>
        <taxon>Micrococcaceae</taxon>
        <taxon>Rothia</taxon>
    </lineage>
</organism>
<dbReference type="Gene3D" id="3.40.50.1820">
    <property type="entry name" value="alpha/beta hydrolase"/>
    <property type="match status" value="1"/>
</dbReference>
<dbReference type="GO" id="GO:0005975">
    <property type="term" value="P:carbohydrate metabolic process"/>
    <property type="evidence" value="ECO:0007669"/>
    <property type="project" value="UniProtKB-ARBA"/>
</dbReference>
<dbReference type="Proteomes" id="UP000219947">
    <property type="component" value="Unassembled WGS sequence"/>
</dbReference>